<sequence>METVSHELKAFALLQTSADHHALRNPFNIARLLAEAGIRQRLALVKTPDLSKFLIRAPKSAVPLIAPAYKRFYQTALRHCGVLRLPEVNVTAVTDILDLLPESSATAELVNFTFKLRDEIKRLEYPNTTWRPRYYFAESLREHEKSCFEALKHSNPSCDLSPMPPKEPRAQTRNNDDDETRPARILCRRVNPSPEPIINPQETNVEEHATPFNQSNGFHTATVPSSVTPQPITQSSNNAVPMDVAGPSDVQNSSFKERKPALQTTTKMPVPPTVGDCPPITTILNLLVPTVEFLLRSLRLPYIELYYHILNNYNTARSEALKLHTLARIFATPKLVLCKNGRGEPRNRNSLPLHRSIKHRISMAKAGK</sequence>
<name>A0A2V3IL33_9FLOR</name>
<dbReference type="Proteomes" id="UP000247409">
    <property type="component" value="Unassembled WGS sequence"/>
</dbReference>
<evidence type="ECO:0000256" key="1">
    <source>
        <dbReference type="SAM" id="MobiDB-lite"/>
    </source>
</evidence>
<evidence type="ECO:0000313" key="3">
    <source>
        <dbReference type="Proteomes" id="UP000247409"/>
    </source>
</evidence>
<evidence type="ECO:0000313" key="2">
    <source>
        <dbReference type="EMBL" id="PXF42768.1"/>
    </source>
</evidence>
<proteinExistence type="predicted"/>
<feature type="compositionally biased region" description="Polar residues" evidence="1">
    <location>
        <begin position="216"/>
        <end position="239"/>
    </location>
</feature>
<feature type="region of interest" description="Disordered" evidence="1">
    <location>
        <begin position="154"/>
        <end position="183"/>
    </location>
</feature>
<keyword evidence="3" id="KW-1185">Reference proteome</keyword>
<dbReference type="AlphaFoldDB" id="A0A2V3IL33"/>
<feature type="region of interest" description="Disordered" evidence="1">
    <location>
        <begin position="216"/>
        <end position="254"/>
    </location>
</feature>
<gene>
    <name evidence="2" type="ORF">BWQ96_07475</name>
</gene>
<comment type="caution">
    <text evidence="2">The sequence shown here is derived from an EMBL/GenBank/DDBJ whole genome shotgun (WGS) entry which is preliminary data.</text>
</comment>
<accession>A0A2V3IL33</accession>
<dbReference type="EMBL" id="NBIV01000150">
    <property type="protein sequence ID" value="PXF42768.1"/>
    <property type="molecule type" value="Genomic_DNA"/>
</dbReference>
<reference evidence="2 3" key="1">
    <citation type="journal article" date="2018" name="Mol. Biol. Evol.">
        <title>Analysis of the draft genome of the red seaweed Gracilariopsis chorda provides insights into genome size evolution in Rhodophyta.</title>
        <authorList>
            <person name="Lee J."/>
            <person name="Yang E.C."/>
            <person name="Graf L."/>
            <person name="Yang J.H."/>
            <person name="Qiu H."/>
            <person name="Zel Zion U."/>
            <person name="Chan C.X."/>
            <person name="Stephens T.G."/>
            <person name="Weber A.P.M."/>
            <person name="Boo G.H."/>
            <person name="Boo S.M."/>
            <person name="Kim K.M."/>
            <person name="Shin Y."/>
            <person name="Jung M."/>
            <person name="Lee S.J."/>
            <person name="Yim H.S."/>
            <person name="Lee J.H."/>
            <person name="Bhattacharya D."/>
            <person name="Yoon H.S."/>
        </authorList>
    </citation>
    <scope>NUCLEOTIDE SEQUENCE [LARGE SCALE GENOMIC DNA]</scope>
    <source>
        <strain evidence="2 3">SKKU-2015</strain>
        <tissue evidence="2">Whole body</tissue>
    </source>
</reference>
<protein>
    <submittedName>
        <fullName evidence="2">Uncharacterized protein</fullName>
    </submittedName>
</protein>
<organism evidence="2 3">
    <name type="scientific">Gracilariopsis chorda</name>
    <dbReference type="NCBI Taxonomy" id="448386"/>
    <lineage>
        <taxon>Eukaryota</taxon>
        <taxon>Rhodophyta</taxon>
        <taxon>Florideophyceae</taxon>
        <taxon>Rhodymeniophycidae</taxon>
        <taxon>Gracilariales</taxon>
        <taxon>Gracilariaceae</taxon>
        <taxon>Gracilariopsis</taxon>
    </lineage>
</organism>